<dbReference type="PeptideAtlas" id="B4DYY8"/>
<reference evidence="1" key="1">
    <citation type="submission" date="2007-10" db="EMBL/GenBank/DDBJ databases">
        <title>NEDO human cDNA sequencing project focused on splicing variants.</title>
        <authorList>
            <person name="Wakamatsu A."/>
            <person name="Yamamoto J."/>
            <person name="Kimura K."/>
            <person name="Ishii S."/>
            <person name="Watanabe K."/>
            <person name="Sugiyama A."/>
            <person name="Murakawa K."/>
            <person name="Kaida T."/>
            <person name="Tsuchiya K."/>
            <person name="Fukuzumi Y."/>
            <person name="Kumagai A."/>
            <person name="Oishi Y."/>
            <person name="Yamamoto S."/>
            <person name="Ono Y."/>
            <person name="Komori Y."/>
            <person name="Yamazaki M."/>
            <person name="Kisu Y."/>
            <person name="Nishikawa T."/>
            <person name="Sugano S."/>
            <person name="Nomura N."/>
            <person name="Isogai T."/>
        </authorList>
    </citation>
    <scope>NUCLEOTIDE SEQUENCE</scope>
    <source>
        <tissue evidence="1">Testis</tissue>
    </source>
</reference>
<proteinExistence type="evidence at transcript level"/>
<dbReference type="AlphaFoldDB" id="B4DYY8"/>
<accession>B4DYY8</accession>
<sequence>MTASCPELASVLFIQPQKPGPVSPAWPQPSRAQNATHHSLWARLAFVFQEGLKEKRDTPKRSAGLSQRRATWCFRDVALSPPARAKGSGTTGVCAKRAGIKSTAFGMNGLGGIAAKLFAAPFSMRAVGIANNCPEGLSRGCSKMRGGA</sequence>
<evidence type="ECO:0000313" key="1">
    <source>
        <dbReference type="EMBL" id="BAG63900.1"/>
    </source>
</evidence>
<protein>
    <submittedName>
        <fullName evidence="1">cDNA FLJ60374</fullName>
    </submittedName>
</protein>
<organism evidence="1">
    <name type="scientific">Homo sapiens</name>
    <name type="common">Human</name>
    <dbReference type="NCBI Taxonomy" id="9606"/>
    <lineage>
        <taxon>Eukaryota</taxon>
        <taxon>Metazoa</taxon>
        <taxon>Chordata</taxon>
        <taxon>Craniata</taxon>
        <taxon>Vertebrata</taxon>
        <taxon>Euteleostomi</taxon>
        <taxon>Mammalia</taxon>
        <taxon>Eutheria</taxon>
        <taxon>Euarchontoglires</taxon>
        <taxon>Primates</taxon>
        <taxon>Haplorrhini</taxon>
        <taxon>Catarrhini</taxon>
        <taxon>Hominidae</taxon>
        <taxon>Homo</taxon>
    </lineage>
</organism>
<dbReference type="EMBL" id="AK302665">
    <property type="protein sequence ID" value="BAG63900.1"/>
    <property type="molecule type" value="mRNA"/>
</dbReference>
<dbReference type="SwissPalm" id="B4DYY8"/>
<name>B4DYY8_HUMAN</name>